<dbReference type="GO" id="GO:0005525">
    <property type="term" value="F:GTP binding"/>
    <property type="evidence" value="ECO:0007669"/>
    <property type="project" value="InterPro"/>
</dbReference>
<protein>
    <submittedName>
        <fullName evidence="2">P-loop containing nucleoside triphosphate hydrolase protein</fullName>
    </submittedName>
</protein>
<feature type="domain" description="G" evidence="1">
    <location>
        <begin position="35"/>
        <end position="148"/>
    </location>
</feature>
<dbReference type="Pfam" id="PF01926">
    <property type="entry name" value="MMR_HSR1"/>
    <property type="match status" value="1"/>
</dbReference>
<gene>
    <name evidence="2" type="ORF">CPB84DRAFT_1789317</name>
</gene>
<keyword evidence="2" id="KW-0378">Hydrolase</keyword>
<proteinExistence type="predicted"/>
<organism evidence="2 3">
    <name type="scientific">Gymnopilus junonius</name>
    <name type="common">Spectacular rustgill mushroom</name>
    <name type="synonym">Gymnopilus spectabilis subsp. junonius</name>
    <dbReference type="NCBI Taxonomy" id="109634"/>
    <lineage>
        <taxon>Eukaryota</taxon>
        <taxon>Fungi</taxon>
        <taxon>Dikarya</taxon>
        <taxon>Basidiomycota</taxon>
        <taxon>Agaricomycotina</taxon>
        <taxon>Agaricomycetes</taxon>
        <taxon>Agaricomycetidae</taxon>
        <taxon>Agaricales</taxon>
        <taxon>Agaricineae</taxon>
        <taxon>Hymenogastraceae</taxon>
        <taxon>Gymnopilus</taxon>
    </lineage>
</organism>
<dbReference type="GO" id="GO:0016787">
    <property type="term" value="F:hydrolase activity"/>
    <property type="evidence" value="ECO:0007669"/>
    <property type="project" value="UniProtKB-KW"/>
</dbReference>
<dbReference type="SUPFAM" id="SSF52540">
    <property type="entry name" value="P-loop containing nucleoside triphosphate hydrolases"/>
    <property type="match status" value="2"/>
</dbReference>
<evidence type="ECO:0000313" key="3">
    <source>
        <dbReference type="Proteomes" id="UP000724874"/>
    </source>
</evidence>
<feature type="non-terminal residue" evidence="2">
    <location>
        <position position="462"/>
    </location>
</feature>
<dbReference type="AlphaFoldDB" id="A0A9P5TIB0"/>
<dbReference type="InterPro" id="IPR027417">
    <property type="entry name" value="P-loop_NTPase"/>
</dbReference>
<dbReference type="EMBL" id="JADNYJ010000110">
    <property type="protein sequence ID" value="KAF8884208.1"/>
    <property type="molecule type" value="Genomic_DNA"/>
</dbReference>
<sequence>MVFWTRSIEALAMFKLDWLTRWETLATKKGIIIPVIGPRGVGKSTFINTLLMKVKPTSIASTSALTVDYIETFHGYDDLLKDHRIVIIDTPGFDDTFRGDSETLQKIADLMDKSFKKAELGGVIYLHDISDHSFPGMAQRNLEMLQHLSKRDIVNNVVLGTTKWTLTSLDVGDERQKQLRNVYWKPLLEMGSQIRPFHDSFESAWGFIDDIIASLEERWEAASDPHKDHPQGRSQIPRLSLTTKDIVIHVLGPSGAGKSMFTKTLLAHSVPKEDPELIQQATGLDSKYIYIQPIPGYDHLEDHRIVVVDTPALEGIKATLGGVVYLHDISSDPLTDMTCWNIEINLFERLLDNRARTYRYEDTSECAWGFIDYIIYALEMNKLFKIAQEERKISDTDAGKDLQNTLAEVRTLYEDMGKSIEKFPNDDAKRKLQEIQGKMQKVVDAGKSARRMLHIPTMFSGQ</sequence>
<name>A0A9P5TIB0_GYMJU</name>
<evidence type="ECO:0000313" key="2">
    <source>
        <dbReference type="EMBL" id="KAF8884208.1"/>
    </source>
</evidence>
<keyword evidence="3" id="KW-1185">Reference proteome</keyword>
<dbReference type="Proteomes" id="UP000724874">
    <property type="component" value="Unassembled WGS sequence"/>
</dbReference>
<dbReference type="Gene3D" id="3.40.50.300">
    <property type="entry name" value="P-loop containing nucleotide triphosphate hydrolases"/>
    <property type="match status" value="1"/>
</dbReference>
<comment type="caution">
    <text evidence="2">The sequence shown here is derived from an EMBL/GenBank/DDBJ whole genome shotgun (WGS) entry which is preliminary data.</text>
</comment>
<dbReference type="InterPro" id="IPR006073">
    <property type="entry name" value="GTP-bd"/>
</dbReference>
<evidence type="ECO:0000259" key="1">
    <source>
        <dbReference type="Pfam" id="PF01926"/>
    </source>
</evidence>
<accession>A0A9P5TIB0</accession>
<dbReference type="OrthoDB" id="8954335at2759"/>
<reference evidence="2" key="1">
    <citation type="submission" date="2020-11" db="EMBL/GenBank/DDBJ databases">
        <authorList>
            <consortium name="DOE Joint Genome Institute"/>
            <person name="Ahrendt S."/>
            <person name="Riley R."/>
            <person name="Andreopoulos W."/>
            <person name="LaButti K."/>
            <person name="Pangilinan J."/>
            <person name="Ruiz-duenas F.J."/>
            <person name="Barrasa J.M."/>
            <person name="Sanchez-Garcia M."/>
            <person name="Camarero S."/>
            <person name="Miyauchi S."/>
            <person name="Serrano A."/>
            <person name="Linde D."/>
            <person name="Babiker R."/>
            <person name="Drula E."/>
            <person name="Ayuso-Fernandez I."/>
            <person name="Pacheco R."/>
            <person name="Padilla G."/>
            <person name="Ferreira P."/>
            <person name="Barriuso J."/>
            <person name="Kellner H."/>
            <person name="Castanera R."/>
            <person name="Alfaro M."/>
            <person name="Ramirez L."/>
            <person name="Pisabarro A.G."/>
            <person name="Kuo A."/>
            <person name="Tritt A."/>
            <person name="Lipzen A."/>
            <person name="He G."/>
            <person name="Yan M."/>
            <person name="Ng V."/>
            <person name="Cullen D."/>
            <person name="Martin F."/>
            <person name="Rosso M.-N."/>
            <person name="Henrissat B."/>
            <person name="Hibbett D."/>
            <person name="Martinez A.T."/>
            <person name="Grigoriev I.V."/>
        </authorList>
    </citation>
    <scope>NUCLEOTIDE SEQUENCE</scope>
    <source>
        <strain evidence="2">AH 44721</strain>
    </source>
</reference>
<dbReference type="CDD" id="cd00882">
    <property type="entry name" value="Ras_like_GTPase"/>
    <property type="match status" value="1"/>
</dbReference>